<dbReference type="EMBL" id="AP022581">
    <property type="protein sequence ID" value="BBX94916.1"/>
    <property type="molecule type" value="Genomic_DNA"/>
</dbReference>
<dbReference type="SUPFAM" id="SSF103473">
    <property type="entry name" value="MFS general substrate transporter"/>
    <property type="match status" value="1"/>
</dbReference>
<dbReference type="PANTHER" id="PTHR23517">
    <property type="entry name" value="RESISTANCE PROTEIN MDTM, PUTATIVE-RELATED-RELATED"/>
    <property type="match status" value="1"/>
</dbReference>
<dbReference type="PANTHER" id="PTHR23517:SF3">
    <property type="entry name" value="INTEGRAL MEMBRANE TRANSPORT PROTEIN"/>
    <property type="match status" value="1"/>
</dbReference>
<evidence type="ECO:0000256" key="5">
    <source>
        <dbReference type="ARBA" id="ARBA00022989"/>
    </source>
</evidence>
<dbReference type="InterPro" id="IPR036259">
    <property type="entry name" value="MFS_trans_sf"/>
</dbReference>
<dbReference type="InterPro" id="IPR050171">
    <property type="entry name" value="MFS_Transporters"/>
</dbReference>
<evidence type="ECO:0000256" key="2">
    <source>
        <dbReference type="ARBA" id="ARBA00022448"/>
    </source>
</evidence>
<comment type="subcellular location">
    <subcellularLocation>
        <location evidence="1">Cell membrane</location>
        <topology evidence="1">Multi-pass membrane protein</topology>
    </subcellularLocation>
</comment>
<keyword evidence="6" id="KW-0472">Membrane</keyword>
<dbReference type="PROSITE" id="PS50850">
    <property type="entry name" value="MFS"/>
    <property type="match status" value="1"/>
</dbReference>
<dbReference type="STRING" id="169765.AWC15_01075"/>
<evidence type="ECO:0000313" key="8">
    <source>
        <dbReference type="Proteomes" id="UP000466396"/>
    </source>
</evidence>
<dbReference type="Gene3D" id="1.20.1250.20">
    <property type="entry name" value="MFS general substrate transporter like domains"/>
    <property type="match status" value="1"/>
</dbReference>
<keyword evidence="8" id="KW-1185">Reference proteome</keyword>
<dbReference type="GO" id="GO:0005886">
    <property type="term" value="C:plasma membrane"/>
    <property type="evidence" value="ECO:0007669"/>
    <property type="project" value="UniProtKB-SubCell"/>
</dbReference>
<keyword evidence="5" id="KW-1133">Transmembrane helix</keyword>
<dbReference type="Proteomes" id="UP000466396">
    <property type="component" value="Chromosome"/>
</dbReference>
<dbReference type="GO" id="GO:0022857">
    <property type="term" value="F:transmembrane transporter activity"/>
    <property type="evidence" value="ECO:0007669"/>
    <property type="project" value="InterPro"/>
</dbReference>
<dbReference type="Pfam" id="PF07690">
    <property type="entry name" value="MFS_1"/>
    <property type="match status" value="1"/>
</dbReference>
<protein>
    <submittedName>
        <fullName evidence="7">MFS transporter</fullName>
    </submittedName>
</protein>
<dbReference type="OrthoDB" id="5379144at2"/>
<evidence type="ECO:0000256" key="3">
    <source>
        <dbReference type="ARBA" id="ARBA00022475"/>
    </source>
</evidence>
<reference evidence="7 8" key="1">
    <citation type="journal article" date="2019" name="Emerg. Microbes Infect.">
        <title>Comprehensive subspecies identification of 175 nontuberculous mycobacteria species based on 7547 genomic profiles.</title>
        <authorList>
            <person name="Matsumoto Y."/>
            <person name="Kinjo T."/>
            <person name="Motooka D."/>
            <person name="Nabeya D."/>
            <person name="Jung N."/>
            <person name="Uechi K."/>
            <person name="Horii T."/>
            <person name="Iida T."/>
            <person name="Fujita J."/>
            <person name="Nakamura S."/>
        </authorList>
    </citation>
    <scope>NUCLEOTIDE SEQUENCE [LARGE SCALE GENOMIC DNA]</scope>
    <source>
        <strain evidence="7 8">JCM 15657</strain>
    </source>
</reference>
<evidence type="ECO:0000256" key="1">
    <source>
        <dbReference type="ARBA" id="ARBA00004651"/>
    </source>
</evidence>
<organism evidence="7 8">
    <name type="scientific">Mycobacterium lacus</name>
    <dbReference type="NCBI Taxonomy" id="169765"/>
    <lineage>
        <taxon>Bacteria</taxon>
        <taxon>Bacillati</taxon>
        <taxon>Actinomycetota</taxon>
        <taxon>Actinomycetes</taxon>
        <taxon>Mycobacteriales</taxon>
        <taxon>Mycobacteriaceae</taxon>
        <taxon>Mycobacterium</taxon>
    </lineage>
</organism>
<evidence type="ECO:0000256" key="6">
    <source>
        <dbReference type="ARBA" id="ARBA00023136"/>
    </source>
</evidence>
<proteinExistence type="predicted"/>
<name>A0A1X1YCG1_9MYCO</name>
<keyword evidence="3" id="KW-1003">Cell membrane</keyword>
<dbReference type="InterPro" id="IPR011701">
    <property type="entry name" value="MFS"/>
</dbReference>
<dbReference type="InterPro" id="IPR020846">
    <property type="entry name" value="MFS_dom"/>
</dbReference>
<sequence length="464" mass="46931">MTTAAAIAVTDRVLTSDPDAACPTVDSGGLRPSAAGDLAEVGTEAPTTRDSYPTVVWLLLGGNLLVRSAGFAYPFLAYHVAGRGHAPAAIGVVLAAYGLGWAVGQLLCGWLVDRIGARTTLVSTMSVAAAALVLMAGAPSLAALLVGATIAGLVCDSSRPVLGAAIADLVSEPARRARVDAWRYGWVLNVGAAIAGGVGGLLADRWGTPVLYWINGIACAVYAVVAARCIPAGVHGRVREYSGVPSTGATMAKTGYRQAFSDKRLVLLFASGLATLTALMGFFSALPMLMRDCGLGAGACGWVQLSNALAAIALTPLLTRWLSEQLASGPRLGILAGAAVWVSLCMGAAALAHTTVGFGAAAVACAPGEIAWFVVSAGIVHRIAAPANGGRYHGIWAMALAAASVIAPILASCSLTHGGRPLVAATTVSVGLLGAALSSPLARVLACANEIPVKREEPTSDLHQ</sequence>
<evidence type="ECO:0000313" key="7">
    <source>
        <dbReference type="EMBL" id="BBX94916.1"/>
    </source>
</evidence>
<dbReference type="KEGG" id="mlj:MLAC_02100"/>
<dbReference type="RefSeq" id="WP_085159295.1">
    <property type="nucleotide sequence ID" value="NZ_AP022581.1"/>
</dbReference>
<keyword evidence="2" id="KW-0813">Transport</keyword>
<dbReference type="AlphaFoldDB" id="A0A1X1YCG1"/>
<evidence type="ECO:0000256" key="4">
    <source>
        <dbReference type="ARBA" id="ARBA00022692"/>
    </source>
</evidence>
<accession>A0A1X1YCG1</accession>
<gene>
    <name evidence="7" type="ORF">MLAC_02100</name>
</gene>
<keyword evidence="4" id="KW-0812">Transmembrane</keyword>